<evidence type="ECO:0000313" key="3">
    <source>
        <dbReference type="EMBL" id="MBT0771960.1"/>
    </source>
</evidence>
<dbReference type="RefSeq" id="WP_214158320.1">
    <property type="nucleotide sequence ID" value="NZ_JAHBAY010000010.1"/>
</dbReference>
<keyword evidence="4" id="KW-1185">Reference proteome</keyword>
<evidence type="ECO:0000313" key="4">
    <source>
        <dbReference type="Proteomes" id="UP001197247"/>
    </source>
</evidence>
<organism evidence="3 4">
    <name type="scientific">Kineosporia corallincola</name>
    <dbReference type="NCBI Taxonomy" id="2835133"/>
    <lineage>
        <taxon>Bacteria</taxon>
        <taxon>Bacillati</taxon>
        <taxon>Actinomycetota</taxon>
        <taxon>Actinomycetes</taxon>
        <taxon>Kineosporiales</taxon>
        <taxon>Kineosporiaceae</taxon>
        <taxon>Kineosporia</taxon>
    </lineage>
</organism>
<evidence type="ECO:0000256" key="2">
    <source>
        <dbReference type="ARBA" id="ARBA00023235"/>
    </source>
</evidence>
<dbReference type="InterPro" id="IPR029033">
    <property type="entry name" value="His_PPase_superfam"/>
</dbReference>
<dbReference type="CDD" id="cd07067">
    <property type="entry name" value="HP_PGM_like"/>
    <property type="match status" value="1"/>
</dbReference>
<dbReference type="SMART" id="SM00855">
    <property type="entry name" value="PGAM"/>
    <property type="match status" value="1"/>
</dbReference>
<gene>
    <name evidence="3" type="ORF">KIH74_23665</name>
</gene>
<evidence type="ECO:0000256" key="1">
    <source>
        <dbReference type="ARBA" id="ARBA00023152"/>
    </source>
</evidence>
<dbReference type="InterPro" id="IPR001345">
    <property type="entry name" value="PG/BPGM_mutase_AS"/>
</dbReference>
<sequence>MQLVLIRHGQSVNNANYSVHLQATAGGRQQKQTATQEGARIAEEVTLYPKRVPDPVLTDLGSRQAGALAAAQAAGRLPFTPTHLYASPMLRAVQTARPLSAATGLPVLLLPDAHEVGGVQQVDPITGERTAVPGATLEELRRHGGDVVPQPGVFPAAGRPWHGGFEPELEAALPRARRVLSGLLGTHRHDDVVALVSHQFFAQFLLAAALGWDSPPWRRFRVDNTGHVSLRMEHGEAVAEWVNRVDHLAPADVSN</sequence>
<keyword evidence="2" id="KW-0413">Isomerase</keyword>
<dbReference type="Gene3D" id="3.40.50.1240">
    <property type="entry name" value="Phosphoglycerate mutase-like"/>
    <property type="match status" value="1"/>
</dbReference>
<keyword evidence="1" id="KW-0324">Glycolysis</keyword>
<dbReference type="SUPFAM" id="SSF53254">
    <property type="entry name" value="Phosphoglycerate mutase-like"/>
    <property type="match status" value="1"/>
</dbReference>
<protein>
    <submittedName>
        <fullName evidence="3">Histidine phosphatase family protein</fullName>
    </submittedName>
</protein>
<proteinExistence type="predicted"/>
<comment type="caution">
    <text evidence="3">The sequence shown here is derived from an EMBL/GenBank/DDBJ whole genome shotgun (WGS) entry which is preliminary data.</text>
</comment>
<dbReference type="PANTHER" id="PTHR48100">
    <property type="entry name" value="BROAD-SPECIFICITY PHOSPHATASE YOR283W-RELATED"/>
    <property type="match status" value="1"/>
</dbReference>
<dbReference type="PANTHER" id="PTHR48100:SF1">
    <property type="entry name" value="HISTIDINE PHOSPHATASE FAMILY PROTEIN-RELATED"/>
    <property type="match status" value="1"/>
</dbReference>
<name>A0ABS5TLH9_9ACTN</name>
<reference evidence="3 4" key="1">
    <citation type="submission" date="2021-05" db="EMBL/GenBank/DDBJ databases">
        <title>Kineosporia and Streptomyces sp. nov. two new marine actinobacteria isolated from Coral.</title>
        <authorList>
            <person name="Buangrab K."/>
            <person name="Sutthacheep M."/>
            <person name="Yeemin T."/>
            <person name="Harunari E."/>
            <person name="Igarashi Y."/>
            <person name="Kanchanasin P."/>
            <person name="Tanasupawat S."/>
            <person name="Phongsopitanun W."/>
        </authorList>
    </citation>
    <scope>NUCLEOTIDE SEQUENCE [LARGE SCALE GENOMIC DNA]</scope>
    <source>
        <strain evidence="3 4">J2-2</strain>
    </source>
</reference>
<dbReference type="InterPro" id="IPR013078">
    <property type="entry name" value="His_Pase_superF_clade-1"/>
</dbReference>
<dbReference type="PROSITE" id="PS00175">
    <property type="entry name" value="PG_MUTASE"/>
    <property type="match status" value="1"/>
</dbReference>
<dbReference type="EMBL" id="JAHBAY010000010">
    <property type="protein sequence ID" value="MBT0771960.1"/>
    <property type="molecule type" value="Genomic_DNA"/>
</dbReference>
<dbReference type="Pfam" id="PF00300">
    <property type="entry name" value="His_Phos_1"/>
    <property type="match status" value="1"/>
</dbReference>
<accession>A0ABS5TLH9</accession>
<dbReference type="InterPro" id="IPR050275">
    <property type="entry name" value="PGM_Phosphatase"/>
</dbReference>
<dbReference type="Proteomes" id="UP001197247">
    <property type="component" value="Unassembled WGS sequence"/>
</dbReference>